<organism evidence="15">
    <name type="scientific">Bradyrhizobium diazoefficiens</name>
    <dbReference type="NCBI Taxonomy" id="1355477"/>
    <lineage>
        <taxon>Bacteria</taxon>
        <taxon>Pseudomonadati</taxon>
        <taxon>Pseudomonadota</taxon>
        <taxon>Alphaproteobacteria</taxon>
        <taxon>Hyphomicrobiales</taxon>
        <taxon>Nitrobacteraceae</taxon>
        <taxon>Bradyrhizobium</taxon>
    </lineage>
</organism>
<name>A0A809XEV1_9BRAD</name>
<feature type="domain" description="PAC" evidence="14">
    <location>
        <begin position="163"/>
        <end position="213"/>
    </location>
</feature>
<dbReference type="SMART" id="SM00388">
    <property type="entry name" value="HisKA"/>
    <property type="match status" value="1"/>
</dbReference>
<reference evidence="15" key="1">
    <citation type="submission" date="2020-05" db="EMBL/GenBank/DDBJ databases">
        <title>Complete genome sequence of Bradyrhizobium diazoefficiens XF1 isolated from soybean nodule.</title>
        <authorList>
            <person name="Noda R."/>
            <person name="Kakizaki K."/>
            <person name="Minamisawa K."/>
        </authorList>
    </citation>
    <scope>NUCLEOTIDE SEQUENCE</scope>
    <source>
        <strain evidence="15">XF1</strain>
    </source>
</reference>
<evidence type="ECO:0000256" key="4">
    <source>
        <dbReference type="ARBA" id="ARBA00022679"/>
    </source>
</evidence>
<dbReference type="RefSeq" id="WP_011089455.1">
    <property type="nucleotide sequence ID" value="NZ_AJQI01000410.1"/>
</dbReference>
<dbReference type="InterPro" id="IPR001789">
    <property type="entry name" value="Sig_transdc_resp-reg_receiver"/>
</dbReference>
<evidence type="ECO:0000256" key="7">
    <source>
        <dbReference type="ARBA" id="ARBA00022840"/>
    </source>
</evidence>
<dbReference type="PROSITE" id="PS50110">
    <property type="entry name" value="RESPONSE_REGULATORY"/>
    <property type="match status" value="1"/>
</dbReference>
<dbReference type="PROSITE" id="PS50112">
    <property type="entry name" value="PAS"/>
    <property type="match status" value="1"/>
</dbReference>
<accession>A0A809XEV1</accession>
<evidence type="ECO:0000259" key="13">
    <source>
        <dbReference type="PROSITE" id="PS50112"/>
    </source>
</evidence>
<keyword evidence="10" id="KW-1133">Transmembrane helix</keyword>
<feature type="transmembrane region" description="Helical" evidence="10">
    <location>
        <begin position="6"/>
        <end position="27"/>
    </location>
</feature>
<keyword evidence="7" id="KW-0067">ATP-binding</keyword>
<gene>
    <name evidence="16" type="ORF">XF10B_71560</name>
    <name evidence="15" type="ORF">XF1B_72790</name>
</gene>
<dbReference type="InterPro" id="IPR004358">
    <property type="entry name" value="Sig_transdc_His_kin-like_C"/>
</dbReference>
<feature type="domain" description="Histidine kinase" evidence="11">
    <location>
        <begin position="226"/>
        <end position="449"/>
    </location>
</feature>
<dbReference type="SUPFAM" id="SSF47384">
    <property type="entry name" value="Homodimeric domain of signal transducing histidine kinase"/>
    <property type="match status" value="1"/>
</dbReference>
<keyword evidence="6 15" id="KW-0418">Kinase</keyword>
<dbReference type="CDD" id="cd00082">
    <property type="entry name" value="HisKA"/>
    <property type="match status" value="1"/>
</dbReference>
<feature type="domain" description="Response regulatory" evidence="12">
    <location>
        <begin position="469"/>
        <end position="585"/>
    </location>
</feature>
<dbReference type="AlphaFoldDB" id="A0A809XEV1"/>
<dbReference type="Pfam" id="PF00989">
    <property type="entry name" value="PAS"/>
    <property type="match status" value="1"/>
</dbReference>
<dbReference type="InterPro" id="IPR000014">
    <property type="entry name" value="PAS"/>
</dbReference>
<dbReference type="PROSITE" id="PS50109">
    <property type="entry name" value="HIS_KIN"/>
    <property type="match status" value="1"/>
</dbReference>
<evidence type="ECO:0000256" key="2">
    <source>
        <dbReference type="ARBA" id="ARBA00012438"/>
    </source>
</evidence>
<evidence type="ECO:0000256" key="5">
    <source>
        <dbReference type="ARBA" id="ARBA00022741"/>
    </source>
</evidence>
<dbReference type="GO" id="GO:0006355">
    <property type="term" value="P:regulation of DNA-templated transcription"/>
    <property type="evidence" value="ECO:0007669"/>
    <property type="project" value="InterPro"/>
</dbReference>
<dbReference type="Pfam" id="PF00512">
    <property type="entry name" value="HisKA"/>
    <property type="match status" value="1"/>
</dbReference>
<dbReference type="InterPro" id="IPR013767">
    <property type="entry name" value="PAS_fold"/>
</dbReference>
<feature type="domain" description="PAS" evidence="13">
    <location>
        <begin position="85"/>
        <end position="156"/>
    </location>
</feature>
<protein>
    <recommendedName>
        <fullName evidence="2">histidine kinase</fullName>
        <ecNumber evidence="2">2.7.13.3</ecNumber>
    </recommendedName>
</protein>
<evidence type="ECO:0000313" key="15">
    <source>
        <dbReference type="EMBL" id="BCE24598.1"/>
    </source>
</evidence>
<evidence type="ECO:0000259" key="14">
    <source>
        <dbReference type="PROSITE" id="PS50113"/>
    </source>
</evidence>
<keyword evidence="5" id="KW-0547">Nucleotide-binding</keyword>
<dbReference type="EC" id="2.7.13.3" evidence="2"/>
<dbReference type="GeneID" id="46493689"/>
<evidence type="ECO:0000259" key="12">
    <source>
        <dbReference type="PROSITE" id="PS50110"/>
    </source>
</evidence>
<evidence type="ECO:0000256" key="8">
    <source>
        <dbReference type="ARBA" id="ARBA00023012"/>
    </source>
</evidence>
<sequence length="625" mass="66977">MKLRGVVTFAMATQVVVTAALLLASYAMTGTAGPRGFGMAQLIALMASGVVAVLLARLCTSAIETSQAERAAAQLADRAKAVAESAQMTQAVIKTALDAFIQTDERGIVVEWSFQAEALTGWSRQEAIGADVVDLLVAEPLRAGFRQRMMRLLPELSDTPIGIRFEVSLLHRNGDAILVEASGTALRLGGRTIINSFVKDITQKRAAEEQLIQAQKMEAVGQLTGGIAHEFNNMLTVITGTIEILADAVKDNPPLATITKLISEAADRGAALTSSLLSFARKQALQPTEIDVNELLEELAKLLLATFDKKIEIVTKLDSKVWLAFVDRGQLSSALLNLAINARDAMLDGGRLTLTTRNVVFGVREAVAVGAGYAGDYVEIEIADTGTGIRRAILERIFDPFFSTKEVGKGTGLGLSMVFGFVKQSGGGIKVASEEGRGTTFTIYLPKAETSTLRPAGYDDRKVVGGQETILCVEDDRDVRQYVTVQLESLGYKVIPAANATEALAIAAEGKAFDLLFTDIVMAGGINGRELAEQMVAARPSLRVLFTSGYAYDSMHAQGRATKGAPLLTKPYRKAELARMLRRSLDTAVDSVGDPIPTPYSVQADVEGFLRRQAAEDSGTTRSRK</sequence>
<dbReference type="InterPro" id="IPR036097">
    <property type="entry name" value="HisK_dim/P_sf"/>
</dbReference>
<dbReference type="SUPFAM" id="SSF52172">
    <property type="entry name" value="CheY-like"/>
    <property type="match status" value="1"/>
</dbReference>
<keyword evidence="8" id="KW-0902">Two-component regulatory system</keyword>
<dbReference type="PANTHER" id="PTHR43065">
    <property type="entry name" value="SENSOR HISTIDINE KINASE"/>
    <property type="match status" value="1"/>
</dbReference>
<evidence type="ECO:0000259" key="11">
    <source>
        <dbReference type="PROSITE" id="PS50109"/>
    </source>
</evidence>
<dbReference type="InterPro" id="IPR011006">
    <property type="entry name" value="CheY-like_superfamily"/>
</dbReference>
<dbReference type="GO" id="GO:0005524">
    <property type="term" value="F:ATP binding"/>
    <property type="evidence" value="ECO:0007669"/>
    <property type="project" value="UniProtKB-KW"/>
</dbReference>
<keyword evidence="10" id="KW-0472">Membrane</keyword>
<dbReference type="PRINTS" id="PR00344">
    <property type="entry name" value="BCTRLSENSOR"/>
</dbReference>
<keyword evidence="4" id="KW-0808">Transferase</keyword>
<dbReference type="SMART" id="SM00091">
    <property type="entry name" value="PAS"/>
    <property type="match status" value="1"/>
</dbReference>
<dbReference type="PROSITE" id="PS50113">
    <property type="entry name" value="PAC"/>
    <property type="match status" value="1"/>
</dbReference>
<dbReference type="SMART" id="SM00387">
    <property type="entry name" value="HATPase_c"/>
    <property type="match status" value="1"/>
</dbReference>
<dbReference type="SUPFAM" id="SSF55874">
    <property type="entry name" value="ATPase domain of HSP90 chaperone/DNA topoisomerase II/histidine kinase"/>
    <property type="match status" value="1"/>
</dbReference>
<dbReference type="InterPro" id="IPR035965">
    <property type="entry name" value="PAS-like_dom_sf"/>
</dbReference>
<feature type="transmembrane region" description="Helical" evidence="10">
    <location>
        <begin position="39"/>
        <end position="58"/>
    </location>
</feature>
<dbReference type="Gene3D" id="1.10.287.130">
    <property type="match status" value="1"/>
</dbReference>
<comment type="catalytic activity">
    <reaction evidence="1">
        <text>ATP + protein L-histidine = ADP + protein N-phospho-L-histidine.</text>
        <dbReference type="EC" id="2.7.13.3"/>
    </reaction>
</comment>
<dbReference type="SUPFAM" id="SSF55785">
    <property type="entry name" value="PYP-like sensor domain (PAS domain)"/>
    <property type="match status" value="1"/>
</dbReference>
<dbReference type="InterPro" id="IPR003661">
    <property type="entry name" value="HisK_dim/P_dom"/>
</dbReference>
<dbReference type="SMART" id="SM00448">
    <property type="entry name" value="REC"/>
    <property type="match status" value="1"/>
</dbReference>
<dbReference type="InterPro" id="IPR003594">
    <property type="entry name" value="HATPase_dom"/>
</dbReference>
<dbReference type="InterPro" id="IPR000700">
    <property type="entry name" value="PAS-assoc_C"/>
</dbReference>
<dbReference type="EMBL" id="AP023091">
    <property type="protein sequence ID" value="BCE24598.1"/>
    <property type="molecule type" value="Genomic_DNA"/>
</dbReference>
<dbReference type="Gene3D" id="3.30.565.10">
    <property type="entry name" value="Histidine kinase-like ATPase, C-terminal domain"/>
    <property type="match status" value="1"/>
</dbReference>
<evidence type="ECO:0000256" key="6">
    <source>
        <dbReference type="ARBA" id="ARBA00022777"/>
    </source>
</evidence>
<dbReference type="PANTHER" id="PTHR43065:SF49">
    <property type="entry name" value="HISTIDINE KINASE"/>
    <property type="match status" value="1"/>
</dbReference>
<keyword evidence="10" id="KW-0812">Transmembrane</keyword>
<dbReference type="Gene3D" id="3.40.50.2300">
    <property type="match status" value="1"/>
</dbReference>
<dbReference type="CDD" id="cd00130">
    <property type="entry name" value="PAS"/>
    <property type="match status" value="1"/>
</dbReference>
<dbReference type="Pfam" id="PF00072">
    <property type="entry name" value="Response_reg"/>
    <property type="match status" value="1"/>
</dbReference>
<evidence type="ECO:0000256" key="3">
    <source>
        <dbReference type="ARBA" id="ARBA00022553"/>
    </source>
</evidence>
<proteinExistence type="predicted"/>
<evidence type="ECO:0000256" key="9">
    <source>
        <dbReference type="PROSITE-ProRule" id="PRU00169"/>
    </source>
</evidence>
<dbReference type="EMBL" id="AP023099">
    <property type="protein sequence ID" value="BCE94358.1"/>
    <property type="molecule type" value="Genomic_DNA"/>
</dbReference>
<dbReference type="OMA" id="VIDYECE"/>
<dbReference type="NCBIfam" id="TIGR00229">
    <property type="entry name" value="sensory_box"/>
    <property type="match status" value="1"/>
</dbReference>
<keyword evidence="3 9" id="KW-0597">Phosphoprotein</keyword>
<evidence type="ECO:0000313" key="16">
    <source>
        <dbReference type="EMBL" id="BCE94358.1"/>
    </source>
</evidence>
<feature type="modified residue" description="4-aspartylphosphate" evidence="9">
    <location>
        <position position="519"/>
    </location>
</feature>
<dbReference type="Gene3D" id="3.30.450.20">
    <property type="entry name" value="PAS domain"/>
    <property type="match status" value="1"/>
</dbReference>
<dbReference type="Pfam" id="PF02518">
    <property type="entry name" value="HATPase_c"/>
    <property type="match status" value="1"/>
</dbReference>
<dbReference type="GO" id="GO:0000155">
    <property type="term" value="F:phosphorelay sensor kinase activity"/>
    <property type="evidence" value="ECO:0007669"/>
    <property type="project" value="InterPro"/>
</dbReference>
<evidence type="ECO:0000256" key="1">
    <source>
        <dbReference type="ARBA" id="ARBA00000085"/>
    </source>
</evidence>
<dbReference type="InterPro" id="IPR036890">
    <property type="entry name" value="HATPase_C_sf"/>
</dbReference>
<evidence type="ECO:0000256" key="10">
    <source>
        <dbReference type="SAM" id="Phobius"/>
    </source>
</evidence>
<reference evidence="16" key="2">
    <citation type="submission" date="2020-05" db="EMBL/GenBank/DDBJ databases">
        <title>Complete genome sequence of Bradyrhizobium diazoefficiens XF10 isolated from soybean nodule.</title>
        <authorList>
            <person name="Noda R."/>
            <person name="Kakizaki K."/>
            <person name="Minamisawa K."/>
        </authorList>
    </citation>
    <scope>NUCLEOTIDE SEQUENCE</scope>
    <source>
        <strain evidence="16">XF10</strain>
    </source>
</reference>
<dbReference type="InterPro" id="IPR005467">
    <property type="entry name" value="His_kinase_dom"/>
</dbReference>